<dbReference type="InterPro" id="IPR011764">
    <property type="entry name" value="Biotin_carboxylation_dom"/>
</dbReference>
<dbReference type="PROSITE" id="PS50979">
    <property type="entry name" value="BC"/>
    <property type="match status" value="1"/>
</dbReference>
<dbReference type="Pfam" id="PF02785">
    <property type="entry name" value="Biotin_carb_C"/>
    <property type="match status" value="1"/>
</dbReference>
<dbReference type="InterPro" id="IPR001882">
    <property type="entry name" value="Biotin_BS"/>
</dbReference>
<dbReference type="GO" id="GO:0046872">
    <property type="term" value="F:metal ion binding"/>
    <property type="evidence" value="ECO:0007669"/>
    <property type="project" value="InterPro"/>
</dbReference>
<protein>
    <submittedName>
        <fullName evidence="10">3-methylcrotonyl-CoA carboxylase subunit alpha</fullName>
    </submittedName>
</protein>
<dbReference type="FunFam" id="3.30.470.20:FF:000028">
    <property type="entry name" value="Methylcrotonoyl-CoA carboxylase subunit alpha, mitochondrial"/>
    <property type="match status" value="1"/>
</dbReference>
<comment type="caution">
    <text evidence="10">The sequence shown here is derived from an EMBL/GenBank/DDBJ whole genome shotgun (WGS) entry which is preliminary data.</text>
</comment>
<dbReference type="OrthoDB" id="9763189at2"/>
<dbReference type="InterPro" id="IPR005479">
    <property type="entry name" value="CPAse_ATP-bd"/>
</dbReference>
<evidence type="ECO:0000259" key="8">
    <source>
        <dbReference type="PROSITE" id="PS50975"/>
    </source>
</evidence>
<dbReference type="PANTHER" id="PTHR18866">
    <property type="entry name" value="CARBOXYLASE:PYRUVATE/ACETYL-COA/PROPIONYL-COA CARBOXYLASE"/>
    <property type="match status" value="1"/>
</dbReference>
<dbReference type="PROSITE" id="PS00188">
    <property type="entry name" value="BIOTIN"/>
    <property type="match status" value="1"/>
</dbReference>
<dbReference type="InterPro" id="IPR050856">
    <property type="entry name" value="Biotin_carboxylase_complex"/>
</dbReference>
<evidence type="ECO:0000256" key="6">
    <source>
        <dbReference type="PROSITE-ProRule" id="PRU00409"/>
    </source>
</evidence>
<evidence type="ECO:0000259" key="7">
    <source>
        <dbReference type="PROSITE" id="PS50968"/>
    </source>
</evidence>
<evidence type="ECO:0000256" key="3">
    <source>
        <dbReference type="ARBA" id="ARBA00022741"/>
    </source>
</evidence>
<evidence type="ECO:0000256" key="2">
    <source>
        <dbReference type="ARBA" id="ARBA00022598"/>
    </source>
</evidence>
<dbReference type="PROSITE" id="PS50975">
    <property type="entry name" value="ATP_GRASP"/>
    <property type="match status" value="1"/>
</dbReference>
<dbReference type="Proteomes" id="UP000436522">
    <property type="component" value="Unassembled WGS sequence"/>
</dbReference>
<keyword evidence="4 6" id="KW-0067">ATP-binding</keyword>
<evidence type="ECO:0000313" key="11">
    <source>
        <dbReference type="Proteomes" id="UP000436522"/>
    </source>
</evidence>
<dbReference type="FunFam" id="3.40.50.20:FF:000010">
    <property type="entry name" value="Propionyl-CoA carboxylase subunit alpha"/>
    <property type="match status" value="1"/>
</dbReference>
<accession>A0A640VSV3</accession>
<evidence type="ECO:0000256" key="1">
    <source>
        <dbReference type="ARBA" id="ARBA00001953"/>
    </source>
</evidence>
<dbReference type="PROSITE" id="PS50968">
    <property type="entry name" value="BIOTINYL_LIPOYL"/>
    <property type="match status" value="1"/>
</dbReference>
<dbReference type="InterPro" id="IPR011761">
    <property type="entry name" value="ATP-grasp"/>
</dbReference>
<dbReference type="GO" id="GO:0016874">
    <property type="term" value="F:ligase activity"/>
    <property type="evidence" value="ECO:0007669"/>
    <property type="project" value="UniProtKB-KW"/>
</dbReference>
<dbReference type="CDD" id="cd06850">
    <property type="entry name" value="biotinyl_domain"/>
    <property type="match status" value="1"/>
</dbReference>
<feature type="domain" description="Biotin carboxylation" evidence="9">
    <location>
        <begin position="1"/>
        <end position="448"/>
    </location>
</feature>
<dbReference type="InterPro" id="IPR011054">
    <property type="entry name" value="Rudment_hybrid_motif"/>
</dbReference>
<keyword evidence="5" id="KW-0092">Biotin</keyword>
<organism evidence="10 11">
    <name type="scientific">Roseobacter cerasinus</name>
    <dbReference type="NCBI Taxonomy" id="2602289"/>
    <lineage>
        <taxon>Bacteria</taxon>
        <taxon>Pseudomonadati</taxon>
        <taxon>Pseudomonadota</taxon>
        <taxon>Alphaproteobacteria</taxon>
        <taxon>Rhodobacterales</taxon>
        <taxon>Roseobacteraceae</taxon>
        <taxon>Roseobacter</taxon>
    </lineage>
</organism>
<name>A0A640VSV3_9RHOB</name>
<dbReference type="Gene3D" id="3.30.470.20">
    <property type="entry name" value="ATP-grasp fold, B domain"/>
    <property type="match status" value="1"/>
</dbReference>
<dbReference type="SUPFAM" id="SSF56059">
    <property type="entry name" value="Glutathione synthetase ATP-binding domain-like"/>
    <property type="match status" value="1"/>
</dbReference>
<proteinExistence type="predicted"/>
<keyword evidence="3 6" id="KW-0547">Nucleotide-binding</keyword>
<dbReference type="FunFam" id="3.30.1490.20:FF:000003">
    <property type="entry name" value="acetyl-CoA carboxylase isoform X1"/>
    <property type="match status" value="1"/>
</dbReference>
<feature type="domain" description="ATP-grasp" evidence="8">
    <location>
        <begin position="120"/>
        <end position="321"/>
    </location>
</feature>
<dbReference type="Pfam" id="PF02786">
    <property type="entry name" value="CPSase_L_D2"/>
    <property type="match status" value="1"/>
</dbReference>
<dbReference type="InterPro" id="IPR000089">
    <property type="entry name" value="Biotin_lipoyl"/>
</dbReference>
<dbReference type="InterPro" id="IPR005482">
    <property type="entry name" value="Biotin_COase_C"/>
</dbReference>
<dbReference type="SUPFAM" id="SSF52440">
    <property type="entry name" value="PreATP-grasp domain"/>
    <property type="match status" value="1"/>
</dbReference>
<dbReference type="SMART" id="SM00878">
    <property type="entry name" value="Biotin_carb_C"/>
    <property type="match status" value="1"/>
</dbReference>
<dbReference type="GO" id="GO:0005524">
    <property type="term" value="F:ATP binding"/>
    <property type="evidence" value="ECO:0007669"/>
    <property type="project" value="UniProtKB-UniRule"/>
</dbReference>
<dbReference type="InterPro" id="IPR005481">
    <property type="entry name" value="BC-like_N"/>
</dbReference>
<dbReference type="PANTHER" id="PTHR18866:SF33">
    <property type="entry name" value="METHYLCROTONOYL-COA CARBOXYLASE SUBUNIT ALPHA, MITOCHONDRIAL-RELATED"/>
    <property type="match status" value="1"/>
</dbReference>
<evidence type="ECO:0000256" key="4">
    <source>
        <dbReference type="ARBA" id="ARBA00022840"/>
    </source>
</evidence>
<dbReference type="Gene3D" id="2.40.50.100">
    <property type="match status" value="1"/>
</dbReference>
<dbReference type="InterPro" id="IPR016185">
    <property type="entry name" value="PreATP-grasp_dom_sf"/>
</dbReference>
<dbReference type="InterPro" id="IPR011053">
    <property type="entry name" value="Single_hybrid_motif"/>
</dbReference>
<keyword evidence="2" id="KW-0436">Ligase</keyword>
<comment type="cofactor">
    <cofactor evidence="1">
        <name>biotin</name>
        <dbReference type="ChEBI" id="CHEBI:57586"/>
    </cofactor>
</comment>
<dbReference type="Pfam" id="PF00289">
    <property type="entry name" value="Biotin_carb_N"/>
    <property type="match status" value="1"/>
</dbReference>
<feature type="domain" description="Lipoyl-binding" evidence="7">
    <location>
        <begin position="566"/>
        <end position="641"/>
    </location>
</feature>
<dbReference type="AlphaFoldDB" id="A0A640VSV3"/>
<evidence type="ECO:0000259" key="9">
    <source>
        <dbReference type="PROSITE" id="PS50979"/>
    </source>
</evidence>
<sequence>MFDRILIANRGEIACRVMETAQGLGVSCVAVYSDADAGAKHVAMADVAVHIGGAAPAESYLRGDVIIQAALDTGAQAIHPGYGFLSENPEFVEAVEVAGLTFIGPSALAIRAMGLKDAAKALMVEAGVPVVPGYHGADQDDALLAAEAEAIGYPVLIKAVAGGGGKGMRLVEDASGFAAALASARSEAQTAFGNSDVLVEKFVTQPRHIEVQVFGDGTSAVHLFERDCSLQRRHQKVIEEAPAPGMTEEMRAAMGAAAVRAATAIGYCGAGTVEFIVDGSGELKPDNFFFMEMNTRLQVEHPVTEAITGVDLVEWQLRVAAGEGLPTAQEHLSINGHAFEARLYAEDVPAGFLPATGTLSHLRFPDGVRADSGVRAGDTISPFYDPMIAKVIVQGPTRAVALKRLSAALKATQVGGTVTNLAFLGALAGHAGFGRGEVDTGLIARDLETLTAAPEVAPRHLVVAGMAALDLLEPGEMAGFTLWQLLRHSVTLVAQEVRHEVSVEVLSPVRQRWYVNEEEIIAERLGECWQIGGVPAPAVAVAGSLVTVFDRYGLTIAVVDPLDQAVGAAGDGNLIEAPMPGLVKAVDAVPGQAVSQGDRLAVLEAMKMEHSLLAARDGVVAEVLAAAGDQVEAGAALIRLEAEA</sequence>
<evidence type="ECO:0000256" key="5">
    <source>
        <dbReference type="ARBA" id="ARBA00023267"/>
    </source>
</evidence>
<dbReference type="RefSeq" id="WP_159978883.1">
    <property type="nucleotide sequence ID" value="NZ_BLIV01000006.1"/>
</dbReference>
<dbReference type="EMBL" id="BLIV01000006">
    <property type="protein sequence ID" value="GFE51293.1"/>
    <property type="molecule type" value="Genomic_DNA"/>
</dbReference>
<keyword evidence="11" id="KW-1185">Reference proteome</keyword>
<dbReference type="SUPFAM" id="SSF51246">
    <property type="entry name" value="Rudiment single hybrid motif"/>
    <property type="match status" value="1"/>
</dbReference>
<evidence type="ECO:0000313" key="10">
    <source>
        <dbReference type="EMBL" id="GFE51293.1"/>
    </source>
</evidence>
<dbReference type="Pfam" id="PF00364">
    <property type="entry name" value="Biotin_lipoyl"/>
    <property type="match status" value="1"/>
</dbReference>
<gene>
    <name evidence="10" type="primary">mccA</name>
    <name evidence="10" type="ORF">So717_30460</name>
</gene>
<dbReference type="SUPFAM" id="SSF51230">
    <property type="entry name" value="Single hybrid motif"/>
    <property type="match status" value="1"/>
</dbReference>
<reference evidence="10 11" key="1">
    <citation type="submission" date="2019-12" db="EMBL/GenBank/DDBJ databases">
        <title>Roseobacter cerasinus sp. nov., isolated from seawater around aquaculture.</title>
        <authorList>
            <person name="Muramatsu S."/>
            <person name="Takabe Y."/>
            <person name="Mori K."/>
            <person name="Takaichi S."/>
            <person name="Hanada S."/>
        </authorList>
    </citation>
    <scope>NUCLEOTIDE SEQUENCE [LARGE SCALE GENOMIC DNA]</scope>
    <source>
        <strain evidence="10 11">AI77</strain>
    </source>
</reference>
<dbReference type="PROSITE" id="PS00867">
    <property type="entry name" value="CPSASE_2"/>
    <property type="match status" value="1"/>
</dbReference>